<gene>
    <name evidence="2" type="ORF">SNE40_015046</name>
</gene>
<protein>
    <submittedName>
        <fullName evidence="2">Uncharacterized protein</fullName>
    </submittedName>
</protein>
<dbReference type="EMBL" id="JAZGQO010000010">
    <property type="protein sequence ID" value="KAK6176818.1"/>
    <property type="molecule type" value="Genomic_DNA"/>
</dbReference>
<evidence type="ECO:0000313" key="3">
    <source>
        <dbReference type="Proteomes" id="UP001347796"/>
    </source>
</evidence>
<comment type="caution">
    <text evidence="2">The sequence shown here is derived from an EMBL/GenBank/DDBJ whole genome shotgun (WGS) entry which is preliminary data.</text>
</comment>
<proteinExistence type="predicted"/>
<evidence type="ECO:0000313" key="2">
    <source>
        <dbReference type="EMBL" id="KAK6176818.1"/>
    </source>
</evidence>
<name>A0AAN8PK32_PATCE</name>
<keyword evidence="1" id="KW-1133">Transmembrane helix</keyword>
<reference evidence="2 3" key="1">
    <citation type="submission" date="2024-01" db="EMBL/GenBank/DDBJ databases">
        <title>The genome of the rayed Mediterranean limpet Patella caerulea (Linnaeus, 1758).</title>
        <authorList>
            <person name="Anh-Thu Weber A."/>
            <person name="Halstead-Nussloch G."/>
        </authorList>
    </citation>
    <scope>NUCLEOTIDE SEQUENCE [LARGE SCALE GENOMIC DNA]</scope>
    <source>
        <strain evidence="2">AATW-2023a</strain>
        <tissue evidence="2">Whole specimen</tissue>
    </source>
</reference>
<keyword evidence="1" id="KW-0472">Membrane</keyword>
<feature type="transmembrane region" description="Helical" evidence="1">
    <location>
        <begin position="12"/>
        <end position="31"/>
    </location>
</feature>
<keyword evidence="1" id="KW-0812">Transmembrane</keyword>
<dbReference type="Proteomes" id="UP001347796">
    <property type="component" value="Unassembled WGS sequence"/>
</dbReference>
<organism evidence="2 3">
    <name type="scientific">Patella caerulea</name>
    <name type="common">Rayed Mediterranean limpet</name>
    <dbReference type="NCBI Taxonomy" id="87958"/>
    <lineage>
        <taxon>Eukaryota</taxon>
        <taxon>Metazoa</taxon>
        <taxon>Spiralia</taxon>
        <taxon>Lophotrochozoa</taxon>
        <taxon>Mollusca</taxon>
        <taxon>Gastropoda</taxon>
        <taxon>Patellogastropoda</taxon>
        <taxon>Patelloidea</taxon>
        <taxon>Patellidae</taxon>
        <taxon>Patella</taxon>
    </lineage>
</organism>
<dbReference type="AlphaFoldDB" id="A0AAN8PK32"/>
<keyword evidence="3" id="KW-1185">Reference proteome</keyword>
<sequence length="419" mass="46224">MYVNNNIVKHYIFRLTAVVAVALIGTTVAQLQTGVGQQQPAGGGQQQEQVCMSQFDTNLGPRCFESYNVSFEGVLFVISQGQNGQLPAGTTAEALRDVTCQPARMDLIVPCVLQLMNYFTNQTSCSQQEREMIDGSAKRLLAIMDQLCIQPCEIETSQKAMRCFASAQIDPNRAMNSSMVADKFAILGNTTVEIQRFCSNHKTLFTCLDAEKSKCPAFENRMYEMGIDFTSMKLATTVLCRRQQEYVDGLQCFSQYMASTQQCLMTTGRGLQELMLGRFQTGAVSPSQMTDRFCALRLQKVPCELQVYSQSCAENLNRLRTEFECNILAAPCRDNPNFKQIVGNMCGSITPPAQAAIPKPVAPVNTNINDFVKPQNNMNMNTNVGNSIMQGAHPDNGARSFSGCTFTTSVLIFGAILLF</sequence>
<evidence type="ECO:0000256" key="1">
    <source>
        <dbReference type="SAM" id="Phobius"/>
    </source>
</evidence>
<accession>A0AAN8PK32</accession>